<evidence type="ECO:0000313" key="3">
    <source>
        <dbReference type="Proteomes" id="UP001163105"/>
    </source>
</evidence>
<proteinExistence type="predicted"/>
<dbReference type="Proteomes" id="UP001163105">
    <property type="component" value="Unassembled WGS sequence"/>
</dbReference>
<comment type="caution">
    <text evidence="2">The sequence shown here is derived from an EMBL/GenBank/DDBJ whole genome shotgun (WGS) entry which is preliminary data.</text>
</comment>
<name>A0AB34FVD8_9HYPO</name>
<reference evidence="2" key="1">
    <citation type="submission" date="2023-01" db="EMBL/GenBank/DDBJ databases">
        <title>The growth and conidiation of Purpureocillium lavendulum are regulated by nitrogen source and histone H3K14 acetylation.</title>
        <authorList>
            <person name="Tang P."/>
            <person name="Han J."/>
            <person name="Zhang C."/>
            <person name="Tang P."/>
            <person name="Qi F."/>
            <person name="Zhang K."/>
            <person name="Liang L."/>
        </authorList>
    </citation>
    <scope>NUCLEOTIDE SEQUENCE</scope>
    <source>
        <strain evidence="2">YMF1.00683</strain>
    </source>
</reference>
<feature type="region of interest" description="Disordered" evidence="1">
    <location>
        <begin position="1"/>
        <end position="24"/>
    </location>
</feature>
<feature type="compositionally biased region" description="Acidic residues" evidence="1">
    <location>
        <begin position="1"/>
        <end position="11"/>
    </location>
</feature>
<keyword evidence="3" id="KW-1185">Reference proteome</keyword>
<protein>
    <submittedName>
        <fullName evidence="2">Uncharacterized protein</fullName>
    </submittedName>
</protein>
<organism evidence="2 3">
    <name type="scientific">Purpureocillium lavendulum</name>
    <dbReference type="NCBI Taxonomy" id="1247861"/>
    <lineage>
        <taxon>Eukaryota</taxon>
        <taxon>Fungi</taxon>
        <taxon>Dikarya</taxon>
        <taxon>Ascomycota</taxon>
        <taxon>Pezizomycotina</taxon>
        <taxon>Sordariomycetes</taxon>
        <taxon>Hypocreomycetidae</taxon>
        <taxon>Hypocreales</taxon>
        <taxon>Ophiocordycipitaceae</taxon>
        <taxon>Purpureocillium</taxon>
    </lineage>
</organism>
<accession>A0AB34FVD8</accession>
<dbReference type="EMBL" id="JAQHRD010000003">
    <property type="protein sequence ID" value="KAJ6442849.1"/>
    <property type="molecule type" value="Genomic_DNA"/>
</dbReference>
<evidence type="ECO:0000313" key="2">
    <source>
        <dbReference type="EMBL" id="KAJ6442849.1"/>
    </source>
</evidence>
<dbReference type="AlphaFoldDB" id="A0AB34FVD8"/>
<sequence>MAAPLVDDDSVRDDTSPSPQVSKLTGELRRVRTYRYSMTISTARYGVELVEMCKGSGDEA</sequence>
<evidence type="ECO:0000256" key="1">
    <source>
        <dbReference type="SAM" id="MobiDB-lite"/>
    </source>
</evidence>
<gene>
    <name evidence="2" type="ORF">O9K51_04024</name>
</gene>